<gene>
    <name evidence="1" type="ORF">ABMA28_011789</name>
</gene>
<dbReference type="EMBL" id="JBEDNZ010000003">
    <property type="protein sequence ID" value="KAL0849852.1"/>
    <property type="molecule type" value="Genomic_DNA"/>
</dbReference>
<proteinExistence type="predicted"/>
<comment type="caution">
    <text evidence="1">The sequence shown here is derived from an EMBL/GenBank/DDBJ whole genome shotgun (WGS) entry which is preliminary data.</text>
</comment>
<dbReference type="Proteomes" id="UP001549921">
    <property type="component" value="Unassembled WGS sequence"/>
</dbReference>
<evidence type="ECO:0000313" key="1">
    <source>
        <dbReference type="EMBL" id="KAL0849852.1"/>
    </source>
</evidence>
<accession>A0ABD0TKJ3</accession>
<dbReference type="AlphaFoldDB" id="A0ABD0TKJ3"/>
<organism evidence="1 2">
    <name type="scientific">Loxostege sticticalis</name>
    <name type="common">Beet webworm moth</name>
    <dbReference type="NCBI Taxonomy" id="481309"/>
    <lineage>
        <taxon>Eukaryota</taxon>
        <taxon>Metazoa</taxon>
        <taxon>Ecdysozoa</taxon>
        <taxon>Arthropoda</taxon>
        <taxon>Hexapoda</taxon>
        <taxon>Insecta</taxon>
        <taxon>Pterygota</taxon>
        <taxon>Neoptera</taxon>
        <taxon>Endopterygota</taxon>
        <taxon>Lepidoptera</taxon>
        <taxon>Glossata</taxon>
        <taxon>Ditrysia</taxon>
        <taxon>Pyraloidea</taxon>
        <taxon>Crambidae</taxon>
        <taxon>Pyraustinae</taxon>
        <taxon>Loxostege</taxon>
    </lineage>
</organism>
<protein>
    <submittedName>
        <fullName evidence="1">Uncharacterized protein</fullName>
    </submittedName>
</protein>
<name>A0ABD0TKJ3_LOXSC</name>
<evidence type="ECO:0000313" key="2">
    <source>
        <dbReference type="Proteomes" id="UP001549921"/>
    </source>
</evidence>
<sequence length="290" mass="33391">MSKNPVKNQCRILKEAGYFFTRPAEILQAEVDEALKKTNKFGPKEEMKKKYRVNSIPPPAFAPDCACRSLYTSTESVYSSFISESTSASTLPTVATQEDVTPRLDEILWQLVSQALNNALNNMYAAKEREREIFYDEAYLYLMTCVQKAVEKVWGPRVKDIHRIIDKLLDDVENITSEKRKLQILATDKLPIKVNRLKNNFKGYAEKEDYPGLQKIEIFETLESRQGTYNRYPKDIFGVYLPICDRSLDVSTTYVPPGCEGDKYEDGEDEEDEFMETLDELSLDSFDETE</sequence>
<reference evidence="1 2" key="1">
    <citation type="submission" date="2024-06" db="EMBL/GenBank/DDBJ databases">
        <title>A chromosome-level genome assembly of beet webworm, Loxostege sticticalis.</title>
        <authorList>
            <person name="Zhang Y."/>
        </authorList>
    </citation>
    <scope>NUCLEOTIDE SEQUENCE [LARGE SCALE GENOMIC DNA]</scope>
    <source>
        <strain evidence="1">AQ028</strain>
        <tissue evidence="1">Male pupae</tissue>
    </source>
</reference>